<dbReference type="GO" id="GO:0004519">
    <property type="term" value="F:endonuclease activity"/>
    <property type="evidence" value="ECO:0007669"/>
    <property type="project" value="UniProtKB-KW"/>
</dbReference>
<dbReference type="OrthoDB" id="9800801at2"/>
<dbReference type="EC" id="2.1.1.-" evidence="4"/>
<feature type="domain" description="DNA methylase N-4/N-6" evidence="5">
    <location>
        <begin position="35"/>
        <end position="258"/>
    </location>
</feature>
<dbReference type="Pfam" id="PF01555">
    <property type="entry name" value="N6_N4_Mtase"/>
    <property type="match status" value="1"/>
</dbReference>
<organism evidence="6 7">
    <name type="scientific">Stenomitos frigidus ULC18</name>
    <dbReference type="NCBI Taxonomy" id="2107698"/>
    <lineage>
        <taxon>Bacteria</taxon>
        <taxon>Bacillati</taxon>
        <taxon>Cyanobacteriota</taxon>
        <taxon>Cyanophyceae</taxon>
        <taxon>Leptolyngbyales</taxon>
        <taxon>Leptolyngbyaceae</taxon>
        <taxon>Stenomitos</taxon>
    </lineage>
</organism>
<dbReference type="Gene3D" id="3.40.50.150">
    <property type="entry name" value="Vaccinia Virus protein VP39"/>
    <property type="match status" value="1"/>
</dbReference>
<dbReference type="RefSeq" id="WP_106256730.1">
    <property type="nucleotide sequence ID" value="NZ_CAWNSW010000065.1"/>
</dbReference>
<evidence type="ECO:0000256" key="1">
    <source>
        <dbReference type="ARBA" id="ARBA00006594"/>
    </source>
</evidence>
<name>A0A2T1E741_9CYAN</name>
<accession>A0A2T1E741</accession>
<dbReference type="CDD" id="cd02440">
    <property type="entry name" value="AdoMet_MTases"/>
    <property type="match status" value="1"/>
</dbReference>
<dbReference type="InterPro" id="IPR002941">
    <property type="entry name" value="DNA_methylase_N4/N6"/>
</dbReference>
<keyword evidence="6" id="KW-0378">Hydrolase</keyword>
<dbReference type="SUPFAM" id="SSF53335">
    <property type="entry name" value="S-adenosyl-L-methionine-dependent methyltransferases"/>
    <property type="match status" value="1"/>
</dbReference>
<dbReference type="AlphaFoldDB" id="A0A2T1E741"/>
<keyword evidence="3" id="KW-0808">Transferase</keyword>
<comment type="similarity">
    <text evidence="1 4">Belongs to the N(4)/N(6)-methyltransferase family.</text>
</comment>
<dbReference type="EMBL" id="PVWK01000078">
    <property type="protein sequence ID" value="PSB28559.1"/>
    <property type="molecule type" value="Genomic_DNA"/>
</dbReference>
<dbReference type="Proteomes" id="UP000239576">
    <property type="component" value="Unassembled WGS sequence"/>
</dbReference>
<evidence type="ECO:0000259" key="5">
    <source>
        <dbReference type="Pfam" id="PF01555"/>
    </source>
</evidence>
<keyword evidence="7" id="KW-1185">Reference proteome</keyword>
<reference evidence="7" key="1">
    <citation type="submission" date="2018-02" db="EMBL/GenBank/DDBJ databases">
        <authorList>
            <person name="Moore K."/>
            <person name="Momper L."/>
        </authorList>
    </citation>
    <scope>NUCLEOTIDE SEQUENCE [LARGE SCALE GENOMIC DNA]</scope>
    <source>
        <strain evidence="7">ULC18</strain>
    </source>
</reference>
<evidence type="ECO:0000313" key="7">
    <source>
        <dbReference type="Proteomes" id="UP000239576"/>
    </source>
</evidence>
<evidence type="ECO:0000256" key="4">
    <source>
        <dbReference type="RuleBase" id="RU362026"/>
    </source>
</evidence>
<dbReference type="PRINTS" id="PR00508">
    <property type="entry name" value="S21N4MTFRASE"/>
</dbReference>
<reference evidence="6 7" key="2">
    <citation type="submission" date="2018-03" db="EMBL/GenBank/DDBJ databases">
        <title>The ancient ancestry and fast evolution of plastids.</title>
        <authorList>
            <person name="Moore K.R."/>
            <person name="Magnabosco C."/>
            <person name="Momper L."/>
            <person name="Gold D.A."/>
            <person name="Bosak T."/>
            <person name="Fournier G.P."/>
        </authorList>
    </citation>
    <scope>NUCLEOTIDE SEQUENCE [LARGE SCALE GENOMIC DNA]</scope>
    <source>
        <strain evidence="6 7">ULC18</strain>
    </source>
</reference>
<dbReference type="PROSITE" id="PS00092">
    <property type="entry name" value="N6_MTASE"/>
    <property type="match status" value="1"/>
</dbReference>
<proteinExistence type="inferred from homology"/>
<sequence length="290" mass="32828">MTVIKATTIAHQTSNGTLFCGDSLQWLATLETASVDLVFADPPYNLKKADWDTFASQDDYIDWSMQWIQQAARILKPSGCLYIMGFSEILADLKRPSLSYFQGCRWLVWHYKNKANLGNDWGRSHESILVLRKSANAKINIDSIRIPYGNHTLKYPVHPQAATSQYGGGKAHDRWMPHPLGAKPKDVIEIPTTCNGMAEKTKHPTQKPEELMRRLVFAASDRGDTIVDPFSGSGTTLVVAEQSGRKWLGCDINLEYNDWAIARLQATPHLTDAEWVERDRQTATRRQRIR</sequence>
<evidence type="ECO:0000313" key="6">
    <source>
        <dbReference type="EMBL" id="PSB28559.1"/>
    </source>
</evidence>
<evidence type="ECO:0000256" key="2">
    <source>
        <dbReference type="ARBA" id="ARBA00022603"/>
    </source>
</evidence>
<keyword evidence="6" id="KW-0540">Nuclease</keyword>
<dbReference type="InterPro" id="IPR029063">
    <property type="entry name" value="SAM-dependent_MTases_sf"/>
</dbReference>
<evidence type="ECO:0000256" key="3">
    <source>
        <dbReference type="ARBA" id="ARBA00022679"/>
    </source>
</evidence>
<dbReference type="InterPro" id="IPR002052">
    <property type="entry name" value="DNA_methylase_N6_adenine_CS"/>
</dbReference>
<gene>
    <name evidence="6" type="ORF">C7B82_13060</name>
</gene>
<protein>
    <recommendedName>
        <fullName evidence="4">Methyltransferase</fullName>
        <ecNumber evidence="4">2.1.1.-</ecNumber>
    </recommendedName>
</protein>
<keyword evidence="6" id="KW-0255">Endonuclease</keyword>
<dbReference type="GO" id="GO:0008170">
    <property type="term" value="F:N-methyltransferase activity"/>
    <property type="evidence" value="ECO:0007669"/>
    <property type="project" value="InterPro"/>
</dbReference>
<keyword evidence="2" id="KW-0489">Methyltransferase</keyword>
<dbReference type="InterPro" id="IPR001091">
    <property type="entry name" value="RM_Methyltransferase"/>
</dbReference>
<dbReference type="GO" id="GO:0032259">
    <property type="term" value="P:methylation"/>
    <property type="evidence" value="ECO:0007669"/>
    <property type="project" value="UniProtKB-KW"/>
</dbReference>
<dbReference type="GO" id="GO:0003677">
    <property type="term" value="F:DNA binding"/>
    <property type="evidence" value="ECO:0007669"/>
    <property type="project" value="InterPro"/>
</dbReference>
<comment type="caution">
    <text evidence="6">The sequence shown here is derived from an EMBL/GenBank/DDBJ whole genome shotgun (WGS) entry which is preliminary data.</text>
</comment>